<feature type="signal peptide" evidence="1">
    <location>
        <begin position="1"/>
        <end position="30"/>
    </location>
</feature>
<sequence>MKFKSLLLFFTPSVLLYGSAAVGLPLPSIAQVAAGTSATPANAYHNCQQAANAVVTLYSGSEIGAGSIVDADATILTALHVVKEAVKCQVVEWSSLPGACDRK</sequence>
<accession>A0A2T1DZS4</accession>
<keyword evidence="1" id="KW-0732">Signal</keyword>
<evidence type="ECO:0008006" key="4">
    <source>
        <dbReference type="Google" id="ProtNLM"/>
    </source>
</evidence>
<dbReference type="SUPFAM" id="SSF50494">
    <property type="entry name" value="Trypsin-like serine proteases"/>
    <property type="match status" value="1"/>
</dbReference>
<evidence type="ECO:0000256" key="1">
    <source>
        <dbReference type="SAM" id="SignalP"/>
    </source>
</evidence>
<dbReference type="AlphaFoldDB" id="A0A2T1DZS4"/>
<keyword evidence="3" id="KW-1185">Reference proteome</keyword>
<evidence type="ECO:0000313" key="2">
    <source>
        <dbReference type="EMBL" id="PSB25998.1"/>
    </source>
</evidence>
<reference evidence="3" key="1">
    <citation type="submission" date="2018-02" db="EMBL/GenBank/DDBJ databases">
        <authorList>
            <person name="Moore K."/>
            <person name="Momper L."/>
        </authorList>
    </citation>
    <scope>NUCLEOTIDE SEQUENCE [LARGE SCALE GENOMIC DNA]</scope>
    <source>
        <strain evidence="3">ULC18</strain>
    </source>
</reference>
<dbReference type="InterPro" id="IPR043504">
    <property type="entry name" value="Peptidase_S1_PA_chymotrypsin"/>
</dbReference>
<dbReference type="EMBL" id="PVWK01000117">
    <property type="protein sequence ID" value="PSB25998.1"/>
    <property type="molecule type" value="Genomic_DNA"/>
</dbReference>
<dbReference type="RefSeq" id="WP_106258344.1">
    <property type="nucleotide sequence ID" value="NZ_CAWNSW010000166.1"/>
</dbReference>
<protein>
    <recommendedName>
        <fullName evidence="4">Serine protease</fullName>
    </recommendedName>
</protein>
<reference evidence="2 3" key="2">
    <citation type="submission" date="2018-03" db="EMBL/GenBank/DDBJ databases">
        <title>The ancient ancestry and fast evolution of plastids.</title>
        <authorList>
            <person name="Moore K.R."/>
            <person name="Magnabosco C."/>
            <person name="Momper L."/>
            <person name="Gold D.A."/>
            <person name="Bosak T."/>
            <person name="Fournier G.P."/>
        </authorList>
    </citation>
    <scope>NUCLEOTIDE SEQUENCE [LARGE SCALE GENOMIC DNA]</scope>
    <source>
        <strain evidence="2 3">ULC18</strain>
    </source>
</reference>
<gene>
    <name evidence="2" type="ORF">C7B82_21080</name>
</gene>
<comment type="caution">
    <text evidence="2">The sequence shown here is derived from an EMBL/GenBank/DDBJ whole genome shotgun (WGS) entry which is preliminary data.</text>
</comment>
<organism evidence="2 3">
    <name type="scientific">Stenomitos frigidus ULC18</name>
    <dbReference type="NCBI Taxonomy" id="2107698"/>
    <lineage>
        <taxon>Bacteria</taxon>
        <taxon>Bacillati</taxon>
        <taxon>Cyanobacteriota</taxon>
        <taxon>Cyanophyceae</taxon>
        <taxon>Leptolyngbyales</taxon>
        <taxon>Leptolyngbyaceae</taxon>
        <taxon>Stenomitos</taxon>
    </lineage>
</organism>
<feature type="chain" id="PRO_5015729956" description="Serine protease" evidence="1">
    <location>
        <begin position="31"/>
        <end position="103"/>
    </location>
</feature>
<evidence type="ECO:0000313" key="3">
    <source>
        <dbReference type="Proteomes" id="UP000239576"/>
    </source>
</evidence>
<name>A0A2T1DZS4_9CYAN</name>
<proteinExistence type="predicted"/>
<dbReference type="Gene3D" id="2.40.10.10">
    <property type="entry name" value="Trypsin-like serine proteases"/>
    <property type="match status" value="1"/>
</dbReference>
<dbReference type="InterPro" id="IPR009003">
    <property type="entry name" value="Peptidase_S1_PA"/>
</dbReference>
<dbReference type="Proteomes" id="UP000239576">
    <property type="component" value="Unassembled WGS sequence"/>
</dbReference>